<evidence type="ECO:0000259" key="1">
    <source>
        <dbReference type="Pfam" id="PF12697"/>
    </source>
</evidence>
<dbReference type="PANTHER" id="PTHR37017">
    <property type="entry name" value="AB HYDROLASE-1 DOMAIN-CONTAINING PROTEIN-RELATED"/>
    <property type="match status" value="1"/>
</dbReference>
<sequence>MSNTPTIVLVHGFWGGAAHWSKVIVELTRKGYTSIRAVELPLTSLAEDAGRTRKMVAQQQGPVLLVGHSYGGAVITEAGDLPNVVGLVYIAAFAPDAGESPGGITQQNLPAAAANLEPDSDGYLWVKADKFHESFCQDLTPDEGLVMGVTQKAPLASTFGDTITAPAWKQKSSWYQISSKDRMIAPENQQMMSARLHARKVITLDSSHASLASRPVEVSALIDEAARATANA</sequence>
<dbReference type="OrthoDB" id="9112061at2"/>
<reference evidence="2 3" key="1">
    <citation type="submission" date="2016-10" db="EMBL/GenBank/DDBJ databases">
        <authorList>
            <person name="de Groot N.N."/>
        </authorList>
    </citation>
    <scope>NUCLEOTIDE SEQUENCE [LARGE SCALE GENOMIC DNA]</scope>
    <source>
        <strain evidence="2 3">LMG 23650</strain>
    </source>
</reference>
<accession>A0A1I3LXH6</accession>
<dbReference type="STRING" id="420953.SAMN05192543_104615"/>
<dbReference type="RefSeq" id="WP_091012770.1">
    <property type="nucleotide sequence ID" value="NZ_CP041743.1"/>
</dbReference>
<dbReference type="AlphaFoldDB" id="A0A1I3LXH6"/>
<dbReference type="Pfam" id="PF12697">
    <property type="entry name" value="Abhydrolase_6"/>
    <property type="match status" value="1"/>
</dbReference>
<evidence type="ECO:0000313" key="2">
    <source>
        <dbReference type="EMBL" id="SFI89484.1"/>
    </source>
</evidence>
<dbReference type="EMBL" id="FOQU01000004">
    <property type="protein sequence ID" value="SFI89484.1"/>
    <property type="molecule type" value="Genomic_DNA"/>
</dbReference>
<name>A0A1I3LXH6_9BURK</name>
<dbReference type="PANTHER" id="PTHR37017:SF11">
    <property type="entry name" value="ESTERASE_LIPASE_THIOESTERASE DOMAIN-CONTAINING PROTEIN"/>
    <property type="match status" value="1"/>
</dbReference>
<dbReference type="SUPFAM" id="SSF53474">
    <property type="entry name" value="alpha/beta-Hydrolases"/>
    <property type="match status" value="1"/>
</dbReference>
<evidence type="ECO:0000313" key="3">
    <source>
        <dbReference type="Proteomes" id="UP000199548"/>
    </source>
</evidence>
<protein>
    <submittedName>
        <fullName evidence="2">Pimeloyl-ACP methyl ester carboxylesterase</fullName>
    </submittedName>
</protein>
<gene>
    <name evidence="2" type="ORF">SAMN05192543_104615</name>
</gene>
<dbReference type="Gene3D" id="3.40.50.1820">
    <property type="entry name" value="alpha/beta hydrolase"/>
    <property type="match status" value="1"/>
</dbReference>
<dbReference type="InterPro" id="IPR029058">
    <property type="entry name" value="AB_hydrolase_fold"/>
</dbReference>
<proteinExistence type="predicted"/>
<dbReference type="Proteomes" id="UP000199548">
    <property type="component" value="Unassembled WGS sequence"/>
</dbReference>
<dbReference type="InterPro" id="IPR000073">
    <property type="entry name" value="AB_hydrolase_1"/>
</dbReference>
<organism evidence="2 3">
    <name type="scientific">Paraburkholderia megapolitana</name>
    <dbReference type="NCBI Taxonomy" id="420953"/>
    <lineage>
        <taxon>Bacteria</taxon>
        <taxon>Pseudomonadati</taxon>
        <taxon>Pseudomonadota</taxon>
        <taxon>Betaproteobacteria</taxon>
        <taxon>Burkholderiales</taxon>
        <taxon>Burkholderiaceae</taxon>
        <taxon>Paraburkholderia</taxon>
    </lineage>
</organism>
<feature type="domain" description="AB hydrolase-1" evidence="1">
    <location>
        <begin position="7"/>
        <end position="220"/>
    </location>
</feature>
<keyword evidence="3" id="KW-1185">Reference proteome</keyword>
<dbReference type="InterPro" id="IPR052897">
    <property type="entry name" value="Sec-Metab_Biosynth_Hydrolase"/>
</dbReference>